<dbReference type="FunFam" id="1.20.1070.10:FF:000058">
    <property type="entry name" value="Adhesion G protein-coupled receptor F5"/>
    <property type="match status" value="1"/>
</dbReference>
<evidence type="ECO:0000256" key="4">
    <source>
        <dbReference type="ARBA" id="ARBA00022989"/>
    </source>
</evidence>
<proteinExistence type="inferred from homology"/>
<evidence type="ECO:0000256" key="8">
    <source>
        <dbReference type="SAM" id="Phobius"/>
    </source>
</evidence>
<dbReference type="InterPro" id="IPR036179">
    <property type="entry name" value="Ig-like_dom_sf"/>
</dbReference>
<dbReference type="SUPFAM" id="SSF82671">
    <property type="entry name" value="SEA domain"/>
    <property type="match status" value="1"/>
</dbReference>
<dbReference type="PANTHER" id="PTHR45813:SF2">
    <property type="entry name" value="ADHESION G-PROTEIN COUPLED RECEPTOR F3"/>
    <property type="match status" value="1"/>
</dbReference>
<comment type="similarity">
    <text evidence="2">Belongs to the G-protein coupled receptor 2 family. Adhesion G-protein coupled receptor (ADGR) subfamily.</text>
</comment>
<keyword evidence="5 8" id="KW-0472">Membrane</keyword>
<dbReference type="Pfam" id="PF00002">
    <property type="entry name" value="7tm_2"/>
    <property type="match status" value="1"/>
</dbReference>
<feature type="transmembrane region" description="Helical" evidence="8">
    <location>
        <begin position="678"/>
        <end position="704"/>
    </location>
</feature>
<dbReference type="Pfam" id="PF01390">
    <property type="entry name" value="SEA"/>
    <property type="match status" value="1"/>
</dbReference>
<dbReference type="AlphaFoldDB" id="A0AAV6FWP4"/>
<feature type="transmembrane region" description="Helical" evidence="8">
    <location>
        <begin position="785"/>
        <end position="809"/>
    </location>
</feature>
<dbReference type="InterPro" id="IPR000832">
    <property type="entry name" value="GPCR_2_secretin-like"/>
</dbReference>
<comment type="subcellular location">
    <subcellularLocation>
        <location evidence="1">Membrane</location>
        <topology evidence="1">Multi-pass membrane protein</topology>
    </subcellularLocation>
</comment>
<feature type="transmembrane region" description="Helical" evidence="8">
    <location>
        <begin position="835"/>
        <end position="858"/>
    </location>
</feature>
<dbReference type="GO" id="GO:0004930">
    <property type="term" value="F:G protein-coupled receptor activity"/>
    <property type="evidence" value="ECO:0007669"/>
    <property type="project" value="InterPro"/>
</dbReference>
<dbReference type="InterPro" id="IPR051587">
    <property type="entry name" value="Adhesion_GPCR"/>
</dbReference>
<dbReference type="SUPFAM" id="SSF48726">
    <property type="entry name" value="Immunoglobulin"/>
    <property type="match status" value="1"/>
</dbReference>
<evidence type="ECO:0000256" key="2">
    <source>
        <dbReference type="ARBA" id="ARBA00007343"/>
    </source>
</evidence>
<dbReference type="InterPro" id="IPR017981">
    <property type="entry name" value="GPCR_2-like_7TM"/>
</dbReference>
<name>A0AAV6FWP4_9TELE</name>
<dbReference type="EMBL" id="JADWDJ010000019">
    <property type="protein sequence ID" value="KAG5265806.1"/>
    <property type="molecule type" value="Genomic_DNA"/>
</dbReference>
<feature type="domain" description="SEA" evidence="9">
    <location>
        <begin position="65"/>
        <end position="181"/>
    </location>
</feature>
<dbReference type="PANTHER" id="PTHR45813">
    <property type="entry name" value="IG-LIKE DOMAIN-CONTAINING PROTEIN"/>
    <property type="match status" value="1"/>
</dbReference>
<evidence type="ECO:0000256" key="7">
    <source>
        <dbReference type="ARBA" id="ARBA00023180"/>
    </source>
</evidence>
<dbReference type="GO" id="GO:0007189">
    <property type="term" value="P:adenylate cyclase-activating G protein-coupled receptor signaling pathway"/>
    <property type="evidence" value="ECO:0007669"/>
    <property type="project" value="TreeGrafter"/>
</dbReference>
<dbReference type="Gene3D" id="2.60.220.50">
    <property type="match status" value="1"/>
</dbReference>
<evidence type="ECO:0000259" key="10">
    <source>
        <dbReference type="PROSITE" id="PS50261"/>
    </source>
</evidence>
<feature type="domain" description="G-protein coupled receptors family 2 profile 2" evidence="10">
    <location>
        <begin position="675"/>
        <end position="938"/>
    </location>
</feature>
<protein>
    <submittedName>
        <fullName evidence="11">Uncharacterized protein</fullName>
    </submittedName>
</protein>
<keyword evidence="4 8" id="KW-1133">Transmembrane helix</keyword>
<dbReference type="Gene3D" id="3.30.70.960">
    <property type="entry name" value="SEA domain"/>
    <property type="match status" value="1"/>
</dbReference>
<dbReference type="GO" id="GO:0016020">
    <property type="term" value="C:membrane"/>
    <property type="evidence" value="ECO:0007669"/>
    <property type="project" value="UniProtKB-SubCell"/>
</dbReference>
<keyword evidence="7" id="KW-0325">Glycoprotein</keyword>
<dbReference type="InterPro" id="IPR000082">
    <property type="entry name" value="SEA_dom"/>
</dbReference>
<gene>
    <name evidence="11" type="ORF">AALO_G00246570</name>
</gene>
<keyword evidence="12" id="KW-1185">Reference proteome</keyword>
<dbReference type="Gene3D" id="2.60.40.10">
    <property type="entry name" value="Immunoglobulins"/>
    <property type="match status" value="1"/>
</dbReference>
<evidence type="ECO:0000259" key="9">
    <source>
        <dbReference type="PROSITE" id="PS50024"/>
    </source>
</evidence>
<dbReference type="SUPFAM" id="SSF81321">
    <property type="entry name" value="Family A G protein-coupled receptor-like"/>
    <property type="match status" value="1"/>
</dbReference>
<dbReference type="PROSITE" id="PS50261">
    <property type="entry name" value="G_PROTEIN_RECEP_F2_4"/>
    <property type="match status" value="1"/>
</dbReference>
<dbReference type="InterPro" id="IPR036364">
    <property type="entry name" value="SEA_dom_sf"/>
</dbReference>
<keyword evidence="3 8" id="KW-0812">Transmembrane</keyword>
<evidence type="ECO:0000256" key="1">
    <source>
        <dbReference type="ARBA" id="ARBA00004141"/>
    </source>
</evidence>
<evidence type="ECO:0000313" key="12">
    <source>
        <dbReference type="Proteomes" id="UP000823561"/>
    </source>
</evidence>
<keyword evidence="6" id="KW-1015">Disulfide bond</keyword>
<evidence type="ECO:0000256" key="6">
    <source>
        <dbReference type="ARBA" id="ARBA00023157"/>
    </source>
</evidence>
<accession>A0AAV6FWP4</accession>
<comment type="caution">
    <text evidence="11">The sequence shown here is derived from an EMBL/GenBank/DDBJ whole genome shotgun (WGS) entry which is preliminary data.</text>
</comment>
<dbReference type="Proteomes" id="UP000823561">
    <property type="component" value="Chromosome 19"/>
</dbReference>
<evidence type="ECO:0000313" key="11">
    <source>
        <dbReference type="EMBL" id="KAG5265806.1"/>
    </source>
</evidence>
<evidence type="ECO:0000256" key="3">
    <source>
        <dbReference type="ARBA" id="ARBA00022692"/>
    </source>
</evidence>
<feature type="transmembrane region" description="Helical" evidence="8">
    <location>
        <begin position="914"/>
        <end position="936"/>
    </location>
</feature>
<reference evidence="11" key="1">
    <citation type="submission" date="2020-10" db="EMBL/GenBank/DDBJ databases">
        <title>Chromosome-scale genome assembly of the Allis shad, Alosa alosa.</title>
        <authorList>
            <person name="Margot Z."/>
            <person name="Christophe K."/>
            <person name="Cabau C."/>
            <person name="Louis A."/>
            <person name="Berthelot C."/>
            <person name="Parey E."/>
            <person name="Roest Crollius H."/>
            <person name="Montfort J."/>
            <person name="Robinson-Rechavi M."/>
            <person name="Bucao C."/>
            <person name="Bouchez O."/>
            <person name="Gislard M."/>
            <person name="Lluch J."/>
            <person name="Milhes M."/>
            <person name="Lampietro C."/>
            <person name="Lopez Roques C."/>
            <person name="Donnadieu C."/>
            <person name="Braasch I."/>
            <person name="Desvignes T."/>
            <person name="Postlethwait J."/>
            <person name="Bobe J."/>
            <person name="Guiguen Y."/>
        </authorList>
    </citation>
    <scope>NUCLEOTIDE SEQUENCE</scope>
    <source>
        <strain evidence="11">M-15738</strain>
        <tissue evidence="11">Blood</tissue>
    </source>
</reference>
<dbReference type="GO" id="GO:0007166">
    <property type="term" value="P:cell surface receptor signaling pathway"/>
    <property type="evidence" value="ECO:0007669"/>
    <property type="project" value="InterPro"/>
</dbReference>
<feature type="transmembrane region" description="Helical" evidence="8">
    <location>
        <begin position="879"/>
        <end position="902"/>
    </location>
</feature>
<dbReference type="PROSITE" id="PS50024">
    <property type="entry name" value="SEA"/>
    <property type="match status" value="1"/>
</dbReference>
<dbReference type="Gene3D" id="1.20.1070.10">
    <property type="entry name" value="Rhodopsin 7-helix transmembrane proteins"/>
    <property type="match status" value="1"/>
</dbReference>
<dbReference type="PRINTS" id="PR00249">
    <property type="entry name" value="GPCRSECRETIN"/>
</dbReference>
<sequence>MGLKVPIEDKANDNLTDLLRNFIASSGEEVISQISRTKDCHLKDGEINCVCEALFSKKDGVECNPVNRVSVNGTIVHGKKTYSDDLTNPNTDAFKELSNNIIQEFSKEYSKLKWFNSLTITKFSKGSVKIHFRMTFDSDEGIEGIDNITAELQKEYGKAELVTEGFVRITAPTGRVEYNTNVNLSCETNGNLTGDAAWYLRRENGEETEIKGGTEVELKNQLSKSTIHLSNTSSVWRGSYICEFKQGTVKHQASVFLDVALLPKINIFTDPQFPDCKKPRPIDKVTVTCAIENTTEIYNVNWEDKDFTSPNKKFEHGNLLYSIVKTVVCTSKEDIKVSCNFTNNLNQFKPEYLTIPVIYSDTKVCPKDGDWPEAKAGYVAKLPCGSKQKGERTRECQEKKWEKEISECVNLDLGDISERALDLQRGLGKFTDIAPKVFEDMKKSTQGNINSRANLNTSVLIFKTMYNVSLSKNESIEGESLLTDILTSASNIINDSLKGSWDVKIAADYLIYVNGLLGKAEVNDEEKTPNINHKPCTGDCQVFNVTMTFPKNGSGVATGYKTLGEYLPLQIENDSDLDNRGIVLQINAANTNSVQFKFSHVNRTKNHKLHCVVWIPSDTRWSENGCKWGGASNPEHCECTLPLDNNVRSSESSNRYKGAAFTVLMAKNPVSIPYIEHLTLVGLFVSVVSLFVCLMIEFAVWNAVVKSSIAHFRHTAVVNISLCLLLADSSFLATAFPVSSPSQWCRWLVVMKHYCFLAMFFWMLCLSLVLLHSLIFIFHRLRKKVYLGASFTVGYVCPLIIVVLTVIAYDNGKEDSYYLPTTCWLKYEGAFQGSFFAFVMPVGIIVAINVLSMLLVIAKLLTPSISEGSTPDDKEVIRGILKAVIFLTPIFGVTWAFGFAVLAIDHTVMPTSKIVNYAFTVCNAFQGLFILLTACLGEKKVRDQLSEIMRCNSKVYKTSRGELSTSKTSDQSSIKKK</sequence>
<feature type="transmembrane region" description="Helical" evidence="8">
    <location>
        <begin position="716"/>
        <end position="736"/>
    </location>
</feature>
<organism evidence="11 12">
    <name type="scientific">Alosa alosa</name>
    <name type="common">allis shad</name>
    <dbReference type="NCBI Taxonomy" id="278164"/>
    <lineage>
        <taxon>Eukaryota</taxon>
        <taxon>Metazoa</taxon>
        <taxon>Chordata</taxon>
        <taxon>Craniata</taxon>
        <taxon>Vertebrata</taxon>
        <taxon>Euteleostomi</taxon>
        <taxon>Actinopterygii</taxon>
        <taxon>Neopterygii</taxon>
        <taxon>Teleostei</taxon>
        <taxon>Clupei</taxon>
        <taxon>Clupeiformes</taxon>
        <taxon>Clupeoidei</taxon>
        <taxon>Clupeidae</taxon>
        <taxon>Alosa</taxon>
    </lineage>
</organism>
<dbReference type="InterPro" id="IPR013783">
    <property type="entry name" value="Ig-like_fold"/>
</dbReference>
<dbReference type="InterPro" id="IPR046338">
    <property type="entry name" value="GAIN_dom_sf"/>
</dbReference>
<evidence type="ECO:0000256" key="5">
    <source>
        <dbReference type="ARBA" id="ARBA00023136"/>
    </source>
</evidence>
<feature type="transmembrane region" description="Helical" evidence="8">
    <location>
        <begin position="756"/>
        <end position="778"/>
    </location>
</feature>